<dbReference type="Proteomes" id="UP000279470">
    <property type="component" value="Unassembled WGS sequence"/>
</dbReference>
<reference evidence="2" key="1">
    <citation type="submission" date="2018-11" db="EMBL/GenBank/DDBJ databases">
        <title>Phylogenetic, genomic, and biogeographic characterization of a novel and ubiquitous marine invertebrate-associated Rickettsiales parasite, Candidatus Marinoinvertebrata rohwerii, gen. nov., sp. nov.</title>
        <authorList>
            <person name="Klinges J.G."/>
            <person name="Rosales S.M."/>
            <person name="Mcminds R."/>
            <person name="Shaver E.C."/>
            <person name="Shantz A."/>
            <person name="Peters E.C."/>
            <person name="Burkepile D.E."/>
            <person name="Silliman B.R."/>
            <person name="Vega Thurber R.L."/>
        </authorList>
    </citation>
    <scope>NUCLEOTIDE SEQUENCE [LARGE SCALE GENOMIC DNA]</scope>
    <source>
        <strain evidence="2">a_cerv_44</strain>
    </source>
</reference>
<proteinExistence type="predicted"/>
<dbReference type="EMBL" id="RXFM01000032">
    <property type="protein sequence ID" value="RST67783.1"/>
    <property type="molecule type" value="Genomic_DNA"/>
</dbReference>
<name>A0A429XMV9_9RICK</name>
<organism evidence="1 2">
    <name type="scientific">Candidatus Aquarickettsia rohweri</name>
    <dbReference type="NCBI Taxonomy" id="2602574"/>
    <lineage>
        <taxon>Bacteria</taxon>
        <taxon>Pseudomonadati</taxon>
        <taxon>Pseudomonadota</taxon>
        <taxon>Alphaproteobacteria</taxon>
        <taxon>Rickettsiales</taxon>
        <taxon>Candidatus Midichloriaceae</taxon>
        <taxon>Candidatus Aquarickettsia</taxon>
    </lineage>
</organism>
<gene>
    <name evidence="1" type="ORF">EIC27_03025</name>
</gene>
<sequence length="151" mass="17616">MPEYKEYINFLQNLSKYSIDFKAVDTPPASNTLEQISNRVMRNKFVVDNIIKSDVDKSLMLIGLHHYDIGCQLTALGYDVQGYYIPSLPVGKYEYSKIDDVLRPKNKDKQQDLWKVQMKCDKGYFFDLKVIDTSLNDQLNATHIIIDDYYN</sequence>
<keyword evidence="2" id="KW-1185">Reference proteome</keyword>
<comment type="caution">
    <text evidence="1">The sequence shown here is derived from an EMBL/GenBank/DDBJ whole genome shotgun (WGS) entry which is preliminary data.</text>
</comment>
<dbReference type="RefSeq" id="WP_126044672.1">
    <property type="nucleotide sequence ID" value="NZ_RXFM01000032.1"/>
</dbReference>
<evidence type="ECO:0000313" key="2">
    <source>
        <dbReference type="Proteomes" id="UP000279470"/>
    </source>
</evidence>
<protein>
    <submittedName>
        <fullName evidence="1">Uncharacterized protein</fullName>
    </submittedName>
</protein>
<dbReference type="AlphaFoldDB" id="A0A429XMV9"/>
<evidence type="ECO:0000313" key="1">
    <source>
        <dbReference type="EMBL" id="RST67783.1"/>
    </source>
</evidence>
<accession>A0A429XMV9</accession>